<proteinExistence type="predicted"/>
<dbReference type="STRING" id="313595.P700755_000925"/>
<organism evidence="1 2">
    <name type="scientific">Psychroflexus torquis (strain ATCC 700755 / CIP 106069 / ACAM 623)</name>
    <dbReference type="NCBI Taxonomy" id="313595"/>
    <lineage>
        <taxon>Bacteria</taxon>
        <taxon>Pseudomonadati</taxon>
        <taxon>Bacteroidota</taxon>
        <taxon>Flavobacteriia</taxon>
        <taxon>Flavobacteriales</taxon>
        <taxon>Flavobacteriaceae</taxon>
        <taxon>Psychroflexus</taxon>
    </lineage>
</organism>
<dbReference type="OrthoDB" id="9817653at2"/>
<evidence type="ECO:0000313" key="1">
    <source>
        <dbReference type="EMBL" id="AFU67901.1"/>
    </source>
</evidence>
<protein>
    <submittedName>
        <fullName evidence="1">Uncharacterized protein</fullName>
    </submittedName>
</protein>
<dbReference type="KEGG" id="ptq:P700755_000925"/>
<dbReference type="EMBL" id="CP003879">
    <property type="protein sequence ID" value="AFU67901.1"/>
    <property type="molecule type" value="Genomic_DNA"/>
</dbReference>
<reference evidence="1" key="1">
    <citation type="submission" date="2006-03" db="EMBL/GenBank/DDBJ databases">
        <authorList>
            <person name="Bowman J."/>
            <person name="Ferriera S."/>
            <person name="Johnson J."/>
            <person name="Kravitz S."/>
            <person name="Halpern A."/>
            <person name="Remington K."/>
            <person name="Beeson K."/>
            <person name="Tran B."/>
            <person name="Rogers Y.-H."/>
            <person name="Friedman R."/>
            <person name="Venter J.C."/>
        </authorList>
    </citation>
    <scope>NUCLEOTIDE SEQUENCE [LARGE SCALE GENOMIC DNA]</scope>
    <source>
        <strain evidence="1">ATCC 700755</strain>
    </source>
</reference>
<sequence>MRFSKTKPLSKQLNLSYPLRTYLDDGSHEFNSTGIEEKVDTLARLVNDGIDLYQILKHYKHSYRLPGYRHIKDNAAHTLKGYISYLVTKRNYDWQTISALDGASDQEITKLLTELLKEFIPKNYNATSFVLSYIDYKYHGKELAYKRISKVLDMDFDTEDREVNYLMKTHSDEYGEDDSLEKLYKERDESLQWDYMYLFGFLSNIVLPDLGENEVRSLDDEEIKNYSKGISYFINKHYSKDKMDRINFDSEFRKSRALKLAIDLVEVLYFDKPMFDYNVFHIKNEFMRVGFLEELFDNDQAALLVHDNFRDIEDNAEAKADMIFRNNKLRFVKLWDHLNDSLRQKDTLIIASYRGYADVKIGLMPKGSRIVYDPENPIYKILQLTKPKEFFKTKHIILDRLTRSRPMLNKVDVKKDYIISKYVGKEVLITYDNLSSYSIKLMCMEWLRTEFAPKRYRLQYLTKVSRKEITNVDIYGLTEKNGIVAAQVIFKNDHQIHQKELKKFQDNSFLLKLIFSEVEIDSPLPVYKTRAIFDQLYNSRHKFFIANLVGD</sequence>
<name>K4IFP6_PSYTT</name>
<dbReference type="Proteomes" id="UP000008514">
    <property type="component" value="Chromosome"/>
</dbReference>
<evidence type="ECO:0000313" key="2">
    <source>
        <dbReference type="Proteomes" id="UP000008514"/>
    </source>
</evidence>
<reference evidence="1" key="2">
    <citation type="submission" date="2012-09" db="EMBL/GenBank/DDBJ databases">
        <title>The complete sequence of Psychroflexus torquis an extreme psychrophile from sea-ice that is stimulated by light.</title>
        <authorList>
            <person name="Feng S."/>
            <person name="Powell S.M."/>
            <person name="Bowman J.P."/>
        </authorList>
    </citation>
    <scope>NUCLEOTIDE SEQUENCE [LARGE SCALE GENOMIC DNA]</scope>
    <source>
        <strain evidence="1">ATCC 700755</strain>
    </source>
</reference>
<dbReference type="AlphaFoldDB" id="K4IFP6"/>
<keyword evidence="2" id="KW-1185">Reference proteome</keyword>
<gene>
    <name evidence="1" type="ordered locus">P700755_000925</name>
</gene>
<dbReference type="HOGENOM" id="CLU_494212_0_0_10"/>
<accession>K4IFP6</accession>
<dbReference type="RefSeq" id="WP_015023514.1">
    <property type="nucleotide sequence ID" value="NC_018721.1"/>
</dbReference>